<evidence type="ECO:0000256" key="5">
    <source>
        <dbReference type="ARBA" id="ARBA00023049"/>
    </source>
</evidence>
<evidence type="ECO:0000256" key="3">
    <source>
        <dbReference type="ARBA" id="ARBA00022801"/>
    </source>
</evidence>
<keyword evidence="3 6" id="KW-0378">Hydrolase</keyword>
<evidence type="ECO:0000313" key="10">
    <source>
        <dbReference type="Proteomes" id="UP000307244"/>
    </source>
</evidence>
<dbReference type="SUPFAM" id="SSF50370">
    <property type="entry name" value="Ricin B-like lectins"/>
    <property type="match status" value="1"/>
</dbReference>
<dbReference type="RefSeq" id="WP_136834152.1">
    <property type="nucleotide sequence ID" value="NZ_SWBQ01000001.1"/>
</dbReference>
<dbReference type="SUPFAM" id="SSF55486">
    <property type="entry name" value="Metalloproteases ('zincins'), catalytic domain"/>
    <property type="match status" value="1"/>
</dbReference>
<evidence type="ECO:0000256" key="1">
    <source>
        <dbReference type="ARBA" id="ARBA00022670"/>
    </source>
</evidence>
<feature type="signal peptide" evidence="7">
    <location>
        <begin position="1"/>
        <end position="21"/>
    </location>
</feature>
<dbReference type="PROSITE" id="PS51257">
    <property type="entry name" value="PROKAR_LIPOPROTEIN"/>
    <property type="match status" value="1"/>
</dbReference>
<sequence>MKNLIKICMMLLLCATFYACKKNVETSDPVENGAISSSKKGDSLIHKLTIDGKLNYIVEVDGIYYFADDIIISKEQFNTLKKLTADLSTQERSTIVQDFAATWPNSKAYYQYPDPATMTAAQHTSFVNTINTALGNITTATGIQFEERTTQTEYMKFVKSTGNNSPLGWQKNRVNTVNLYNYNHIGITMHEVMHSLGIMHEQCRPDRDQYVIVYLTKVQSGYEHNYNLFLNYGGHGAFDFGSVMLYSSTSFAINNNQPPMTRLDGSTFVGQRAALSAGDIAGLKSLYFPMDISGVYRVTPASIASKSLDIYGGSAADGTRVIIWTSHQANNQRFQFTKVEHGYYQIKSVLDPAKVLTVKNAATASGTQVELRTNANASHQKFKLYNAGNLGFSFAPLHATGLRLELSGQGTADGTNIVVSTSNTSSQAQKFNLTKF</sequence>
<dbReference type="PANTHER" id="PTHR10127">
    <property type="entry name" value="DISCOIDIN, CUB, EGF, LAMININ , AND ZINC METALLOPROTEASE DOMAIN CONTAINING"/>
    <property type="match status" value="1"/>
</dbReference>
<dbReference type="Pfam" id="PF14200">
    <property type="entry name" value="RicinB_lectin_2"/>
    <property type="match status" value="1"/>
</dbReference>
<dbReference type="SMART" id="SM00458">
    <property type="entry name" value="RICIN"/>
    <property type="match status" value="1"/>
</dbReference>
<dbReference type="GO" id="GO:0008270">
    <property type="term" value="F:zinc ion binding"/>
    <property type="evidence" value="ECO:0007669"/>
    <property type="project" value="UniProtKB-UniRule"/>
</dbReference>
<dbReference type="PROSITE" id="PS50231">
    <property type="entry name" value="RICIN_B_LECTIN"/>
    <property type="match status" value="1"/>
</dbReference>
<keyword evidence="2 6" id="KW-0479">Metal-binding</keyword>
<proteinExistence type="predicted"/>
<evidence type="ECO:0000256" key="6">
    <source>
        <dbReference type="PROSITE-ProRule" id="PRU01211"/>
    </source>
</evidence>
<keyword evidence="7" id="KW-0732">Signal</keyword>
<dbReference type="Gene3D" id="3.40.390.10">
    <property type="entry name" value="Collagenase (Catalytic Domain)"/>
    <property type="match status" value="1"/>
</dbReference>
<keyword evidence="4 6" id="KW-0862">Zinc</keyword>
<feature type="domain" description="Peptidase M12A" evidence="8">
    <location>
        <begin position="93"/>
        <end position="289"/>
    </location>
</feature>
<organism evidence="9 10">
    <name type="scientific">Pedobacter frigoris</name>
    <dbReference type="NCBI Taxonomy" id="2571272"/>
    <lineage>
        <taxon>Bacteria</taxon>
        <taxon>Pseudomonadati</taxon>
        <taxon>Bacteroidota</taxon>
        <taxon>Sphingobacteriia</taxon>
        <taxon>Sphingobacteriales</taxon>
        <taxon>Sphingobacteriaceae</taxon>
        <taxon>Pedobacter</taxon>
    </lineage>
</organism>
<dbReference type="Proteomes" id="UP000307244">
    <property type="component" value="Unassembled WGS sequence"/>
</dbReference>
<comment type="caution">
    <text evidence="6">Lacks conserved residue(s) required for the propagation of feature annotation.</text>
</comment>
<feature type="binding site" evidence="6">
    <location>
        <position position="190"/>
    </location>
    <ligand>
        <name>Zn(2+)</name>
        <dbReference type="ChEBI" id="CHEBI:29105"/>
        <note>catalytic</note>
    </ligand>
</feature>
<dbReference type="InterPro" id="IPR035992">
    <property type="entry name" value="Ricin_B-like_lectins"/>
</dbReference>
<dbReference type="InterPro" id="IPR006026">
    <property type="entry name" value="Peptidase_Metallo"/>
</dbReference>
<name>A0A4U1CMT9_9SPHI</name>
<dbReference type="SMART" id="SM00235">
    <property type="entry name" value="ZnMc"/>
    <property type="match status" value="1"/>
</dbReference>
<dbReference type="Pfam" id="PF01400">
    <property type="entry name" value="Astacin"/>
    <property type="match status" value="1"/>
</dbReference>
<protein>
    <submittedName>
        <fullName evidence="9">Flavastacin</fullName>
    </submittedName>
</protein>
<feature type="binding site" evidence="6">
    <location>
        <position position="194"/>
    </location>
    <ligand>
        <name>Zn(2+)</name>
        <dbReference type="ChEBI" id="CHEBI:29105"/>
        <note>catalytic</note>
    </ligand>
</feature>
<dbReference type="GO" id="GO:0006508">
    <property type="term" value="P:proteolysis"/>
    <property type="evidence" value="ECO:0007669"/>
    <property type="project" value="UniProtKB-KW"/>
</dbReference>
<dbReference type="PANTHER" id="PTHR10127:SF780">
    <property type="entry name" value="METALLOENDOPEPTIDASE"/>
    <property type="match status" value="1"/>
</dbReference>
<comment type="caution">
    <text evidence="9">The sequence shown here is derived from an EMBL/GenBank/DDBJ whole genome shotgun (WGS) entry which is preliminary data.</text>
</comment>
<dbReference type="InterPro" id="IPR001506">
    <property type="entry name" value="Peptidase_M12A"/>
</dbReference>
<dbReference type="EMBL" id="SWBQ01000001">
    <property type="protein sequence ID" value="TKC08733.1"/>
    <property type="molecule type" value="Genomic_DNA"/>
</dbReference>
<accession>A0A4U1CMT9</accession>
<dbReference type="AlphaFoldDB" id="A0A4U1CMT9"/>
<comment type="cofactor">
    <cofactor evidence="6">
        <name>Zn(2+)</name>
        <dbReference type="ChEBI" id="CHEBI:29105"/>
    </cofactor>
    <text evidence="6">Binds 1 zinc ion per subunit.</text>
</comment>
<feature type="active site" evidence="6">
    <location>
        <position position="191"/>
    </location>
</feature>
<dbReference type="CDD" id="cd00161">
    <property type="entry name" value="beta-trefoil_Ricin-like"/>
    <property type="match status" value="1"/>
</dbReference>
<dbReference type="OrthoDB" id="8455098at2"/>
<evidence type="ECO:0000256" key="7">
    <source>
        <dbReference type="SAM" id="SignalP"/>
    </source>
</evidence>
<dbReference type="InterPro" id="IPR024079">
    <property type="entry name" value="MetalloPept_cat_dom_sf"/>
</dbReference>
<dbReference type="Gene3D" id="2.80.10.50">
    <property type="match status" value="3"/>
</dbReference>
<keyword evidence="1 6" id="KW-0645">Protease</keyword>
<dbReference type="PROSITE" id="PS51864">
    <property type="entry name" value="ASTACIN"/>
    <property type="match status" value="1"/>
</dbReference>
<evidence type="ECO:0000259" key="8">
    <source>
        <dbReference type="PROSITE" id="PS51864"/>
    </source>
</evidence>
<evidence type="ECO:0000256" key="4">
    <source>
        <dbReference type="ARBA" id="ARBA00022833"/>
    </source>
</evidence>
<feature type="chain" id="PRO_5020433007" evidence="7">
    <location>
        <begin position="22"/>
        <end position="436"/>
    </location>
</feature>
<dbReference type="PRINTS" id="PR00480">
    <property type="entry name" value="ASTACIN"/>
</dbReference>
<gene>
    <name evidence="9" type="ORF">FA047_01130</name>
</gene>
<keyword evidence="10" id="KW-1185">Reference proteome</keyword>
<reference evidence="9 10" key="1">
    <citation type="submission" date="2019-04" db="EMBL/GenBank/DDBJ databases">
        <title>Pedobacter sp. RP-3-15 sp. nov., isolated from Arctic soil.</title>
        <authorList>
            <person name="Dahal R.H."/>
            <person name="Kim D.-U."/>
        </authorList>
    </citation>
    <scope>NUCLEOTIDE SEQUENCE [LARGE SCALE GENOMIC DNA]</scope>
    <source>
        <strain evidence="9 10">RP-3-15</strain>
    </source>
</reference>
<dbReference type="InterPro" id="IPR000772">
    <property type="entry name" value="Ricin_B_lectin"/>
</dbReference>
<keyword evidence="5 6" id="KW-0482">Metalloprotease</keyword>
<feature type="binding site" evidence="6">
    <location>
        <position position="200"/>
    </location>
    <ligand>
        <name>Zn(2+)</name>
        <dbReference type="ChEBI" id="CHEBI:29105"/>
        <note>catalytic</note>
    </ligand>
</feature>
<evidence type="ECO:0000313" key="9">
    <source>
        <dbReference type="EMBL" id="TKC08733.1"/>
    </source>
</evidence>
<evidence type="ECO:0000256" key="2">
    <source>
        <dbReference type="ARBA" id="ARBA00022723"/>
    </source>
</evidence>
<dbReference type="GO" id="GO:0004222">
    <property type="term" value="F:metalloendopeptidase activity"/>
    <property type="evidence" value="ECO:0007669"/>
    <property type="project" value="UniProtKB-UniRule"/>
</dbReference>